<evidence type="ECO:0000313" key="3">
    <source>
        <dbReference type="Proteomes" id="UP000199317"/>
    </source>
</evidence>
<keyword evidence="3" id="KW-1185">Reference proteome</keyword>
<protein>
    <submittedName>
        <fullName evidence="2">MFS transporter, NNP family, nitrate/nitrite transporter</fullName>
    </submittedName>
</protein>
<evidence type="ECO:0000256" key="1">
    <source>
        <dbReference type="SAM" id="Phobius"/>
    </source>
</evidence>
<name>A0A1H0QME3_9BURK</name>
<accession>A0A1H0QME3</accession>
<keyword evidence="1" id="KW-1133">Transmembrane helix</keyword>
<proteinExistence type="predicted"/>
<evidence type="ECO:0000313" key="2">
    <source>
        <dbReference type="EMBL" id="SDP17899.1"/>
    </source>
</evidence>
<organism evidence="2 3">
    <name type="scientific">Paracidovorax cattleyae</name>
    <dbReference type="NCBI Taxonomy" id="80868"/>
    <lineage>
        <taxon>Bacteria</taxon>
        <taxon>Pseudomonadati</taxon>
        <taxon>Pseudomonadota</taxon>
        <taxon>Betaproteobacteria</taxon>
        <taxon>Burkholderiales</taxon>
        <taxon>Comamonadaceae</taxon>
        <taxon>Paracidovorax</taxon>
    </lineage>
</organism>
<keyword evidence="1" id="KW-0812">Transmembrane</keyword>
<sequence length="76" mass="8333">MAHASAVGEYGLDIRVPWIALASLAAIFRRKHNWIMCVLYLGTFGSFIGFSAGFPLLIKSQFPDGAARRSRCGTSR</sequence>
<dbReference type="AlphaFoldDB" id="A0A1H0QME3"/>
<dbReference type="Gene3D" id="1.20.1250.20">
    <property type="entry name" value="MFS general substrate transporter like domains"/>
    <property type="match status" value="1"/>
</dbReference>
<reference evidence="3" key="1">
    <citation type="submission" date="2016-10" db="EMBL/GenBank/DDBJ databases">
        <authorList>
            <person name="Varghese N."/>
            <person name="Submissions S."/>
        </authorList>
    </citation>
    <scope>NUCLEOTIDE SEQUENCE [LARGE SCALE GENOMIC DNA]</scope>
    <source>
        <strain evidence="3">DSM 17101</strain>
    </source>
</reference>
<dbReference type="Proteomes" id="UP000199317">
    <property type="component" value="Unassembled WGS sequence"/>
</dbReference>
<dbReference type="EMBL" id="FNJL01000008">
    <property type="protein sequence ID" value="SDP17899.1"/>
    <property type="molecule type" value="Genomic_DNA"/>
</dbReference>
<gene>
    <name evidence="2" type="ORF">SAMN04489708_108154</name>
</gene>
<feature type="transmembrane region" description="Helical" evidence="1">
    <location>
        <begin position="37"/>
        <end position="58"/>
    </location>
</feature>
<keyword evidence="1" id="KW-0472">Membrane</keyword>
<dbReference type="InterPro" id="IPR036259">
    <property type="entry name" value="MFS_trans_sf"/>
</dbReference>